<proteinExistence type="inferred from homology"/>
<dbReference type="Gene3D" id="3.40.710.10">
    <property type="entry name" value="DD-peptidase/beta-lactamase superfamily"/>
    <property type="match status" value="1"/>
</dbReference>
<evidence type="ECO:0000256" key="6">
    <source>
        <dbReference type="ARBA" id="ARBA00022670"/>
    </source>
</evidence>
<keyword evidence="10" id="KW-0378">Hydrolase</keyword>
<keyword evidence="6" id="KW-0645">Protease</keyword>
<comment type="catalytic activity">
    <reaction evidence="18">
        <text>[GlcNAc-(1-&gt;4)-Mur2Ac(oyl-L-Ala-gamma-D-Glu-L-Lys-D-Ala-D-Ala)](n)-di-trans,octa-cis-undecaprenyl diphosphate + beta-D-GlcNAc-(1-&gt;4)-Mur2Ac(oyl-L-Ala-gamma-D-Glu-L-Lys-D-Ala-D-Ala)-di-trans,octa-cis-undecaprenyl diphosphate = [GlcNAc-(1-&gt;4)-Mur2Ac(oyl-L-Ala-gamma-D-Glu-L-Lys-D-Ala-D-Ala)](n+1)-di-trans,octa-cis-undecaprenyl diphosphate + di-trans,octa-cis-undecaprenyl diphosphate + H(+)</text>
        <dbReference type="Rhea" id="RHEA:23708"/>
        <dbReference type="Rhea" id="RHEA-COMP:9602"/>
        <dbReference type="Rhea" id="RHEA-COMP:9603"/>
        <dbReference type="ChEBI" id="CHEBI:15378"/>
        <dbReference type="ChEBI" id="CHEBI:58405"/>
        <dbReference type="ChEBI" id="CHEBI:60033"/>
        <dbReference type="ChEBI" id="CHEBI:78435"/>
        <dbReference type="EC" id="2.4.99.28"/>
    </reaction>
</comment>
<evidence type="ECO:0000256" key="10">
    <source>
        <dbReference type="ARBA" id="ARBA00022801"/>
    </source>
</evidence>
<organism evidence="23 24">
    <name type="scientific">Leptospira kobayashii</name>
    <dbReference type="NCBI Taxonomy" id="1917830"/>
    <lineage>
        <taxon>Bacteria</taxon>
        <taxon>Pseudomonadati</taxon>
        <taxon>Spirochaetota</taxon>
        <taxon>Spirochaetia</taxon>
        <taxon>Leptospirales</taxon>
        <taxon>Leptospiraceae</taxon>
        <taxon>Leptospira</taxon>
    </lineage>
</organism>
<comment type="pathway">
    <text evidence="2">Cell wall biogenesis; peptidoglycan biosynthesis.</text>
</comment>
<dbReference type="InterPro" id="IPR001460">
    <property type="entry name" value="PCN-bd_Tpept"/>
</dbReference>
<evidence type="ECO:0000256" key="9">
    <source>
        <dbReference type="ARBA" id="ARBA00022692"/>
    </source>
</evidence>
<dbReference type="EC" id="2.4.99.28" evidence="17"/>
<dbReference type="EMBL" id="AP025028">
    <property type="protein sequence ID" value="BDA80006.1"/>
    <property type="molecule type" value="Genomic_DNA"/>
</dbReference>
<dbReference type="InterPro" id="IPR023346">
    <property type="entry name" value="Lysozyme-like_dom_sf"/>
</dbReference>
<evidence type="ECO:0000313" key="23">
    <source>
        <dbReference type="EMBL" id="BDA80006.1"/>
    </source>
</evidence>
<dbReference type="Gene3D" id="1.10.3810.10">
    <property type="entry name" value="Biosynthetic peptidoglycan transglycosylase-like"/>
    <property type="match status" value="1"/>
</dbReference>
<evidence type="ECO:0000256" key="15">
    <source>
        <dbReference type="ARBA" id="ARBA00023268"/>
    </source>
</evidence>
<dbReference type="GO" id="GO:0004180">
    <property type="term" value="F:carboxypeptidase activity"/>
    <property type="evidence" value="ECO:0007669"/>
    <property type="project" value="UniProtKB-KW"/>
</dbReference>
<evidence type="ECO:0000259" key="22">
    <source>
        <dbReference type="Pfam" id="PF00912"/>
    </source>
</evidence>
<evidence type="ECO:0000256" key="19">
    <source>
        <dbReference type="SAM" id="MobiDB-lite"/>
    </source>
</evidence>
<keyword evidence="7" id="KW-0328">Glycosyltransferase</keyword>
<feature type="domain" description="Penicillin-binding protein transpeptidase" evidence="21">
    <location>
        <begin position="521"/>
        <end position="802"/>
    </location>
</feature>
<dbReference type="PANTHER" id="PTHR32282:SF27">
    <property type="entry name" value="PENICILLIN-BINDING PROTEIN 1A"/>
    <property type="match status" value="1"/>
</dbReference>
<evidence type="ECO:0000256" key="7">
    <source>
        <dbReference type="ARBA" id="ARBA00022676"/>
    </source>
</evidence>
<evidence type="ECO:0000256" key="8">
    <source>
        <dbReference type="ARBA" id="ARBA00022679"/>
    </source>
</evidence>
<feature type="region of interest" description="Disordered" evidence="19">
    <location>
        <begin position="105"/>
        <end position="124"/>
    </location>
</feature>
<keyword evidence="24" id="KW-1185">Reference proteome</keyword>
<evidence type="ECO:0000256" key="3">
    <source>
        <dbReference type="ARBA" id="ARBA00007090"/>
    </source>
</evidence>
<evidence type="ECO:0000256" key="5">
    <source>
        <dbReference type="ARBA" id="ARBA00022645"/>
    </source>
</evidence>
<sequence>MQANISVPSPKYLCPHCKKASRLPQPLPENGLFQLTCAHCQEKVVLKFENYNFEVDRIIPAKREESVLPQEPEKIINTANSTESEQKPLFEKRVVREREEIKPEKPFFKKEERKQNHNRSERKPLPAWLTSSRPQTVPVQKRPRIKSDLSFLKVGFTVTAFALFLFIIVFAYFIAGVFQIKKEVPDLLVSLSKNIPTKILDRNGNVVSEIFQKRTSTLRLQDYPEDMISILLNIEDQKFFSHGGIDYIAILRAFGKNVIGFSYKQGASTITQQLARIIIDDRRKSLTRKIREAQLAFALESVMSKEEILETYMNHVYLGHGAFGFGEGVKFYFHKNPQELSREEMLLLTSLPSAPNKYSPLKNPEDSYKRVRAILAMFRNRGIFPNLQKEKFASLYHNFSTRSPNETVFGARQDIAPYVTEHIRTILSSIAGDKNIYENGGYTVETTLDRNIQEIISPLVRSYLAKAVKSGKIQKKLIRKLPDTSEEKAIKQRFEDVSLINDFLWEADFTENAKESGIQAAIVGIQPETGEILFLHGGQEFNSNNQFNRAIQMRRQTGSSIKAVLYASAIDSGVIQSGTKILDAPLYYRGGGGKEWSPDNLGGTFDGEISLRTALIKSKNTAAVQVAERLGYSGIENYFTKFFFPNAGEKKARFRGDLSLALGTLEISPLEMASAFTAFVNQGTVKRPFLIRKITNSRGMVLYDLKDMDEFKLKLPNERQVIRPDTAEVMISLLKDSGRASGVRNGGYTGEVVGKTGTTNDYKDAWFVGARPEVSLAVWIGYDNPKFGMGGSGLGGALAAPLWGEILSIVDRNHFITRKNFTPPVYSKVHNICPISGKEAGPNCPNPAHELYLSDYPPNGLCTDDHKLPNLENRDLMKSLF</sequence>
<evidence type="ECO:0000256" key="4">
    <source>
        <dbReference type="ARBA" id="ARBA00007739"/>
    </source>
</evidence>
<evidence type="ECO:0000256" key="11">
    <source>
        <dbReference type="ARBA" id="ARBA00022960"/>
    </source>
</evidence>
<dbReference type="InterPro" id="IPR036950">
    <property type="entry name" value="PBP_transglycosylase"/>
</dbReference>
<keyword evidence="16" id="KW-0961">Cell wall biogenesis/degradation</keyword>
<keyword evidence="14 20" id="KW-0472">Membrane</keyword>
<feature type="transmembrane region" description="Helical" evidence="20">
    <location>
        <begin position="151"/>
        <end position="175"/>
    </location>
</feature>
<accession>A0ABM7ULW9</accession>
<comment type="similarity">
    <text evidence="4">In the N-terminal section; belongs to the glycosyltransferase 51 family.</text>
</comment>
<feature type="domain" description="Glycosyl transferase family 51" evidence="22">
    <location>
        <begin position="204"/>
        <end position="376"/>
    </location>
</feature>
<keyword evidence="12" id="KW-0573">Peptidoglycan synthesis</keyword>
<comment type="similarity">
    <text evidence="3">In the C-terminal section; belongs to the transpeptidase family.</text>
</comment>
<dbReference type="InterPro" id="IPR012338">
    <property type="entry name" value="Beta-lactam/transpept-like"/>
</dbReference>
<evidence type="ECO:0000256" key="1">
    <source>
        <dbReference type="ARBA" id="ARBA00004370"/>
    </source>
</evidence>
<gene>
    <name evidence="23" type="primary">mrcA_4</name>
    <name evidence="23" type="ORF">LPTSP3_g29360</name>
</gene>
<protein>
    <recommendedName>
        <fullName evidence="17">peptidoglycan glycosyltransferase</fullName>
        <ecNumber evidence="17">2.4.99.28</ecNumber>
    </recommendedName>
</protein>
<evidence type="ECO:0000256" key="16">
    <source>
        <dbReference type="ARBA" id="ARBA00023316"/>
    </source>
</evidence>
<evidence type="ECO:0000256" key="20">
    <source>
        <dbReference type="SAM" id="Phobius"/>
    </source>
</evidence>
<keyword evidence="11" id="KW-0133">Cell shape</keyword>
<comment type="subcellular location">
    <subcellularLocation>
        <location evidence="1">Membrane</location>
    </subcellularLocation>
</comment>
<name>A0ABM7ULW9_9LEPT</name>
<evidence type="ECO:0000313" key="24">
    <source>
        <dbReference type="Proteomes" id="UP000245263"/>
    </source>
</evidence>
<evidence type="ECO:0000256" key="12">
    <source>
        <dbReference type="ARBA" id="ARBA00022984"/>
    </source>
</evidence>
<dbReference type="SUPFAM" id="SSF53955">
    <property type="entry name" value="Lysozyme-like"/>
    <property type="match status" value="1"/>
</dbReference>
<keyword evidence="9 20" id="KW-0812">Transmembrane</keyword>
<dbReference type="SUPFAM" id="SSF56601">
    <property type="entry name" value="beta-lactamase/transpeptidase-like"/>
    <property type="match status" value="1"/>
</dbReference>
<keyword evidence="15" id="KW-0511">Multifunctional enzyme</keyword>
<evidence type="ECO:0000256" key="17">
    <source>
        <dbReference type="ARBA" id="ARBA00044770"/>
    </source>
</evidence>
<evidence type="ECO:0000259" key="21">
    <source>
        <dbReference type="Pfam" id="PF00905"/>
    </source>
</evidence>
<evidence type="ECO:0000256" key="14">
    <source>
        <dbReference type="ARBA" id="ARBA00023136"/>
    </source>
</evidence>
<reference evidence="23 24" key="1">
    <citation type="submission" date="2021-08" db="EMBL/GenBank/DDBJ databases">
        <title>Complete genome sequence of Leptospira kobayashii strain E30.</title>
        <authorList>
            <person name="Nakao R."/>
            <person name="Nakamura S."/>
            <person name="Masuzawa T."/>
            <person name="Koizumi N."/>
        </authorList>
    </citation>
    <scope>NUCLEOTIDE SEQUENCE [LARGE SCALE GENOMIC DNA]</scope>
    <source>
        <strain evidence="23 24">E30</strain>
    </source>
</reference>
<keyword evidence="8" id="KW-0808">Transferase</keyword>
<dbReference type="Pfam" id="PF00905">
    <property type="entry name" value="Transpeptidase"/>
    <property type="match status" value="1"/>
</dbReference>
<keyword evidence="5 23" id="KW-0121">Carboxypeptidase</keyword>
<keyword evidence="13 20" id="KW-1133">Transmembrane helix</keyword>
<evidence type="ECO:0000256" key="18">
    <source>
        <dbReference type="ARBA" id="ARBA00049902"/>
    </source>
</evidence>
<dbReference type="PANTHER" id="PTHR32282">
    <property type="entry name" value="BINDING PROTEIN TRANSPEPTIDASE, PUTATIVE-RELATED"/>
    <property type="match status" value="1"/>
</dbReference>
<dbReference type="InterPro" id="IPR050396">
    <property type="entry name" value="Glycosyltr_51/Transpeptidase"/>
</dbReference>
<evidence type="ECO:0000256" key="2">
    <source>
        <dbReference type="ARBA" id="ARBA00004752"/>
    </source>
</evidence>
<dbReference type="Proteomes" id="UP000245263">
    <property type="component" value="Chromosome 1"/>
</dbReference>
<dbReference type="InterPro" id="IPR001264">
    <property type="entry name" value="Glyco_trans_51"/>
</dbReference>
<evidence type="ECO:0000256" key="13">
    <source>
        <dbReference type="ARBA" id="ARBA00022989"/>
    </source>
</evidence>
<dbReference type="Pfam" id="PF00912">
    <property type="entry name" value="Transgly"/>
    <property type="match status" value="1"/>
</dbReference>